<evidence type="ECO:0000256" key="2">
    <source>
        <dbReference type="ARBA" id="ARBA00023315"/>
    </source>
</evidence>
<accession>A0A1J5RID6</accession>
<dbReference type="SUPFAM" id="SSF55729">
    <property type="entry name" value="Acyl-CoA N-acyltransferases (Nat)"/>
    <property type="match status" value="1"/>
</dbReference>
<name>A0A1J5RID6_9ZZZZ</name>
<proteinExistence type="predicted"/>
<protein>
    <submittedName>
        <fullName evidence="4">Acetyltransferase YpeA</fullName>
        <ecNumber evidence="4">2.3.1.-</ecNumber>
    </submittedName>
</protein>
<sequence length="162" mass="18058">MTGGAAARDDHLIIRPYEPQDEAVVVRLWDACNLRVPYNDVAWDIAFCRSSESNSRLFVGQTGTDVVASVMVGHDGHRGWLYYVAVDPELRRQGIGRRMVAHAEAWLATLGVWKTHLLIRQTNSGMKTFYESLGYEVAPRIMMAKAIAPSPAFLDPLDEDPA</sequence>
<evidence type="ECO:0000256" key="1">
    <source>
        <dbReference type="ARBA" id="ARBA00022679"/>
    </source>
</evidence>
<dbReference type="InterPro" id="IPR000182">
    <property type="entry name" value="GNAT_dom"/>
</dbReference>
<keyword evidence="1 4" id="KW-0808">Transferase</keyword>
<comment type="caution">
    <text evidence="4">The sequence shown here is derived from an EMBL/GenBank/DDBJ whole genome shotgun (WGS) entry which is preliminary data.</text>
</comment>
<keyword evidence="2 4" id="KW-0012">Acyltransferase</keyword>
<organism evidence="4">
    <name type="scientific">mine drainage metagenome</name>
    <dbReference type="NCBI Taxonomy" id="410659"/>
    <lineage>
        <taxon>unclassified sequences</taxon>
        <taxon>metagenomes</taxon>
        <taxon>ecological metagenomes</taxon>
    </lineage>
</organism>
<dbReference type="AlphaFoldDB" id="A0A1J5RID6"/>
<dbReference type="CDD" id="cd04301">
    <property type="entry name" value="NAT_SF"/>
    <property type="match status" value="1"/>
</dbReference>
<dbReference type="PANTHER" id="PTHR43072:SF51">
    <property type="entry name" value="ABC SUPERFAMILY TRANSPORT PROTEIN"/>
    <property type="match status" value="1"/>
</dbReference>
<dbReference type="GO" id="GO:0016747">
    <property type="term" value="F:acyltransferase activity, transferring groups other than amino-acyl groups"/>
    <property type="evidence" value="ECO:0007669"/>
    <property type="project" value="InterPro"/>
</dbReference>
<dbReference type="PANTHER" id="PTHR43072">
    <property type="entry name" value="N-ACETYLTRANSFERASE"/>
    <property type="match status" value="1"/>
</dbReference>
<dbReference type="Pfam" id="PF00583">
    <property type="entry name" value="Acetyltransf_1"/>
    <property type="match status" value="1"/>
</dbReference>
<evidence type="ECO:0000259" key="3">
    <source>
        <dbReference type="PROSITE" id="PS51186"/>
    </source>
</evidence>
<dbReference type="InterPro" id="IPR016181">
    <property type="entry name" value="Acyl_CoA_acyltransferase"/>
</dbReference>
<dbReference type="NCBIfam" id="NF002959">
    <property type="entry name" value="PRK03624.1"/>
    <property type="match status" value="1"/>
</dbReference>
<dbReference type="EMBL" id="MLJW01000158">
    <property type="protein sequence ID" value="OIQ95880.1"/>
    <property type="molecule type" value="Genomic_DNA"/>
</dbReference>
<evidence type="ECO:0000313" key="4">
    <source>
        <dbReference type="EMBL" id="OIQ95880.1"/>
    </source>
</evidence>
<reference evidence="4" key="1">
    <citation type="submission" date="2016-10" db="EMBL/GenBank/DDBJ databases">
        <title>Sequence of Gallionella enrichment culture.</title>
        <authorList>
            <person name="Poehlein A."/>
            <person name="Muehling M."/>
            <person name="Daniel R."/>
        </authorList>
    </citation>
    <scope>NUCLEOTIDE SEQUENCE</scope>
</reference>
<gene>
    <name evidence="4" type="primary">ypeA_5</name>
    <name evidence="4" type="ORF">GALL_221260</name>
</gene>
<dbReference type="PROSITE" id="PS51186">
    <property type="entry name" value="GNAT"/>
    <property type="match status" value="1"/>
</dbReference>
<dbReference type="EC" id="2.3.1.-" evidence="4"/>
<dbReference type="Gene3D" id="3.40.630.30">
    <property type="match status" value="1"/>
</dbReference>
<feature type="domain" description="N-acetyltransferase" evidence="3">
    <location>
        <begin position="12"/>
        <end position="160"/>
    </location>
</feature>